<protein>
    <recommendedName>
        <fullName evidence="9">Peptidase M43 pregnancy-associated plasma-A domain-containing protein</fullName>
    </recommendedName>
</protein>
<dbReference type="PANTHER" id="PTHR47466:SF1">
    <property type="entry name" value="METALLOPROTEASE MEP1 (AFU_ORTHOLOGUE AFUA_1G07730)-RELATED"/>
    <property type="match status" value="1"/>
</dbReference>
<evidence type="ECO:0000256" key="2">
    <source>
        <dbReference type="ARBA" id="ARBA00022670"/>
    </source>
</evidence>
<keyword evidence="5" id="KW-0378">Hydrolase</keyword>
<dbReference type="EMBL" id="JAVHNQ010000013">
    <property type="protein sequence ID" value="KAK6334072.1"/>
    <property type="molecule type" value="Genomic_DNA"/>
</dbReference>
<proteinExistence type="inferred from homology"/>
<comment type="similarity">
    <text evidence="1">Belongs to the peptidase M43B family.</text>
</comment>
<keyword evidence="8" id="KW-1015">Disulfide bond</keyword>
<dbReference type="Pfam" id="PF05572">
    <property type="entry name" value="Peptidase_M43"/>
    <property type="match status" value="1"/>
</dbReference>
<evidence type="ECO:0000313" key="11">
    <source>
        <dbReference type="Proteomes" id="UP001375240"/>
    </source>
</evidence>
<dbReference type="SUPFAM" id="SSF55486">
    <property type="entry name" value="Metalloproteases ('zincins'), catalytic domain"/>
    <property type="match status" value="1"/>
</dbReference>
<organism evidence="10 11">
    <name type="scientific">Orbilia brochopaga</name>
    <dbReference type="NCBI Taxonomy" id="3140254"/>
    <lineage>
        <taxon>Eukaryota</taxon>
        <taxon>Fungi</taxon>
        <taxon>Dikarya</taxon>
        <taxon>Ascomycota</taxon>
        <taxon>Pezizomycotina</taxon>
        <taxon>Orbiliomycetes</taxon>
        <taxon>Orbiliales</taxon>
        <taxon>Orbiliaceae</taxon>
        <taxon>Orbilia</taxon>
    </lineage>
</organism>
<dbReference type="AlphaFoldDB" id="A0AAV9U241"/>
<feature type="domain" description="Peptidase M43 pregnancy-associated plasma-A" evidence="9">
    <location>
        <begin position="157"/>
        <end position="242"/>
    </location>
</feature>
<evidence type="ECO:0000313" key="10">
    <source>
        <dbReference type="EMBL" id="KAK6334072.1"/>
    </source>
</evidence>
<evidence type="ECO:0000259" key="9">
    <source>
        <dbReference type="Pfam" id="PF05572"/>
    </source>
</evidence>
<evidence type="ECO:0000256" key="1">
    <source>
        <dbReference type="ARBA" id="ARBA00008721"/>
    </source>
</evidence>
<dbReference type="InterPro" id="IPR024079">
    <property type="entry name" value="MetalloPept_cat_dom_sf"/>
</dbReference>
<dbReference type="GO" id="GO:0008237">
    <property type="term" value="F:metallopeptidase activity"/>
    <property type="evidence" value="ECO:0007669"/>
    <property type="project" value="UniProtKB-KW"/>
</dbReference>
<sequence>MAKQDRIDISLAKTPPGVAATAPTLIVDTYFHIIYDPAEPSGNIPTNKLAKQLKALNDAYAPAKIAFNLKNVTRNANKNWTTFETATDDPLEMQMKAKLRKGDYKTLNIYFRPWLDRQGDLGFCDFPKTLTSSVMIQDGCSVLSDTVPGGSTGPFNEGKTAVHEVGHWFGLLHTFTGGCSDKDGDMIDDTPAEAEPAFGCPVGRDSCKKKPGKDPIHNFMDYGDDACLTEFTPGQAVRMRNMWTRFRQQKLPSSTLDRRSK</sequence>
<gene>
    <name evidence="10" type="ORF">TWF696_002574</name>
</gene>
<dbReference type="GO" id="GO:0046872">
    <property type="term" value="F:metal ion binding"/>
    <property type="evidence" value="ECO:0007669"/>
    <property type="project" value="UniProtKB-KW"/>
</dbReference>
<dbReference type="CDD" id="cd04275">
    <property type="entry name" value="ZnMc_pappalysin_like"/>
    <property type="match status" value="1"/>
</dbReference>
<name>A0AAV9U241_9PEZI</name>
<reference evidence="10 11" key="1">
    <citation type="submission" date="2019-10" db="EMBL/GenBank/DDBJ databases">
        <authorList>
            <person name="Palmer J.M."/>
        </authorList>
    </citation>
    <scope>NUCLEOTIDE SEQUENCE [LARGE SCALE GENOMIC DNA]</scope>
    <source>
        <strain evidence="10 11">TWF696</strain>
    </source>
</reference>
<dbReference type="Gene3D" id="3.40.390.10">
    <property type="entry name" value="Collagenase (Catalytic Domain)"/>
    <property type="match status" value="1"/>
</dbReference>
<keyword evidence="4" id="KW-0732">Signal</keyword>
<dbReference type="Proteomes" id="UP001375240">
    <property type="component" value="Unassembled WGS sequence"/>
</dbReference>
<dbReference type="GO" id="GO:0006508">
    <property type="term" value="P:proteolysis"/>
    <property type="evidence" value="ECO:0007669"/>
    <property type="project" value="UniProtKB-KW"/>
</dbReference>
<evidence type="ECO:0000256" key="4">
    <source>
        <dbReference type="ARBA" id="ARBA00022729"/>
    </source>
</evidence>
<keyword evidence="6" id="KW-0862">Zinc</keyword>
<dbReference type="PANTHER" id="PTHR47466">
    <property type="match status" value="1"/>
</dbReference>
<evidence type="ECO:0000256" key="5">
    <source>
        <dbReference type="ARBA" id="ARBA00022801"/>
    </source>
</evidence>
<keyword evidence="7" id="KW-0482">Metalloprotease</keyword>
<evidence type="ECO:0000256" key="8">
    <source>
        <dbReference type="ARBA" id="ARBA00023157"/>
    </source>
</evidence>
<evidence type="ECO:0000256" key="3">
    <source>
        <dbReference type="ARBA" id="ARBA00022723"/>
    </source>
</evidence>
<comment type="caution">
    <text evidence="10">The sequence shown here is derived from an EMBL/GenBank/DDBJ whole genome shotgun (WGS) entry which is preliminary data.</text>
</comment>
<evidence type="ECO:0000256" key="7">
    <source>
        <dbReference type="ARBA" id="ARBA00023049"/>
    </source>
</evidence>
<evidence type="ECO:0000256" key="6">
    <source>
        <dbReference type="ARBA" id="ARBA00022833"/>
    </source>
</evidence>
<dbReference type="InterPro" id="IPR008754">
    <property type="entry name" value="Peptidase_M43"/>
</dbReference>
<keyword evidence="2" id="KW-0645">Protease</keyword>
<accession>A0AAV9U241</accession>
<keyword evidence="3" id="KW-0479">Metal-binding</keyword>
<keyword evidence="11" id="KW-1185">Reference proteome</keyword>